<evidence type="ECO:0000256" key="8">
    <source>
        <dbReference type="ARBA" id="ARBA00023033"/>
    </source>
</evidence>
<protein>
    <submittedName>
        <fullName evidence="11">Cytochrome P450</fullName>
    </submittedName>
</protein>
<dbReference type="InterPro" id="IPR036396">
    <property type="entry name" value="Cyt_P450_sf"/>
</dbReference>
<dbReference type="GO" id="GO:0004497">
    <property type="term" value="F:monooxygenase activity"/>
    <property type="evidence" value="ECO:0007669"/>
    <property type="project" value="UniProtKB-KW"/>
</dbReference>
<dbReference type="InterPro" id="IPR017972">
    <property type="entry name" value="Cyt_P450_CS"/>
</dbReference>
<evidence type="ECO:0000256" key="7">
    <source>
        <dbReference type="ARBA" id="ARBA00023004"/>
    </source>
</evidence>
<keyword evidence="7 9" id="KW-0408">Iron</keyword>
<dbReference type="PANTHER" id="PTHR46300">
    <property type="entry name" value="P450, PUTATIVE (EUROFUNG)-RELATED-RELATED"/>
    <property type="match status" value="1"/>
</dbReference>
<dbReference type="Pfam" id="PF00067">
    <property type="entry name" value="p450"/>
    <property type="match status" value="1"/>
</dbReference>
<organism evidence="11 12">
    <name type="scientific">Rhizoctonia solani</name>
    <dbReference type="NCBI Taxonomy" id="456999"/>
    <lineage>
        <taxon>Eukaryota</taxon>
        <taxon>Fungi</taxon>
        <taxon>Dikarya</taxon>
        <taxon>Basidiomycota</taxon>
        <taxon>Agaricomycotina</taxon>
        <taxon>Agaricomycetes</taxon>
        <taxon>Cantharellales</taxon>
        <taxon>Ceratobasidiaceae</taxon>
        <taxon>Rhizoctonia</taxon>
    </lineage>
</organism>
<evidence type="ECO:0000313" key="12">
    <source>
        <dbReference type="Proteomes" id="UP000650582"/>
    </source>
</evidence>
<dbReference type="CDD" id="cd11065">
    <property type="entry name" value="CYP64-like"/>
    <property type="match status" value="1"/>
</dbReference>
<proteinExistence type="inferred from homology"/>
<evidence type="ECO:0000256" key="2">
    <source>
        <dbReference type="ARBA" id="ARBA00005179"/>
    </source>
</evidence>
<comment type="similarity">
    <text evidence="3 10">Belongs to the cytochrome P450 family.</text>
</comment>
<gene>
    <name evidence="11" type="ORF">RHS04_08113</name>
</gene>
<dbReference type="Proteomes" id="UP000650582">
    <property type="component" value="Unassembled WGS sequence"/>
</dbReference>
<dbReference type="GO" id="GO:0016705">
    <property type="term" value="F:oxidoreductase activity, acting on paired donors, with incorporation or reduction of molecular oxygen"/>
    <property type="evidence" value="ECO:0007669"/>
    <property type="project" value="InterPro"/>
</dbReference>
<dbReference type="SUPFAM" id="SSF48264">
    <property type="entry name" value="Cytochrome P450"/>
    <property type="match status" value="1"/>
</dbReference>
<sequence length="532" mass="60518">MEQLLKSAYITPLAFGLVFLYALRHGRGRKLKHPPSPLSLPFVGNLFSIPSGPEHTAYRKLSHQLNSDIIYLKVMGYSTIILNSAQAASDLFDKRSFKYSDRTNAPMATDPTLLNWPGHPAFVGYNNLWRSYRRMVNHWFNARAVTQFHQYHEQQTVTLLQRLLKISKQDSVFEGARVEFLFAMASGIFQSAYGYQLQGLDDPFFKSAQEALENLCSAQMYTNFWVNIFPALSYVPDWFPGTGWKGTARKWREQKDKALNSTFQWTKEQVAAGSAKPSIVGALLNHHLTSKWAQDDREYRLKELGINLFAEFLISTWPPGATETSGHTLLGFATAMVLNPEIQAKAQNEIDDVIGYLRLPKVEDQSRLPYVRNLILETLRWHPVLPIAIPHVCYEDDVYRDYDIPKGTVLIGNLWAMSRDEASYKDADIFDPDRFLDPKVPLFPAFGWGRRKCPGSYYGQDSIFMAIASLLATFTFKKKLDSNGHEILPKVEYGSNSLNLGLKPFEFVLAPRSEKHEQLILDLSSNLASARN</sequence>
<dbReference type="InterPro" id="IPR001128">
    <property type="entry name" value="Cyt_P450"/>
</dbReference>
<dbReference type="AlphaFoldDB" id="A0A8H7LEH5"/>
<accession>A0A8H7LEH5</accession>
<evidence type="ECO:0000256" key="6">
    <source>
        <dbReference type="ARBA" id="ARBA00023002"/>
    </source>
</evidence>
<comment type="cofactor">
    <cofactor evidence="1 9">
        <name>heme</name>
        <dbReference type="ChEBI" id="CHEBI:30413"/>
    </cofactor>
</comment>
<dbReference type="GO" id="GO:0020037">
    <property type="term" value="F:heme binding"/>
    <property type="evidence" value="ECO:0007669"/>
    <property type="project" value="InterPro"/>
</dbReference>
<reference evidence="11" key="1">
    <citation type="submission" date="2020-09" db="EMBL/GenBank/DDBJ databases">
        <title>Comparative genome analyses of four rice-infecting Rhizoctonia solani isolates reveal extensive enrichment of homogalacturonan modification genes.</title>
        <authorList>
            <person name="Lee D.-Y."/>
            <person name="Jeon J."/>
            <person name="Kim K.-T."/>
            <person name="Cheong K."/>
            <person name="Song H."/>
            <person name="Choi G."/>
            <person name="Ko J."/>
            <person name="Opiyo S.O."/>
            <person name="Zuo S."/>
            <person name="Madhav S."/>
            <person name="Lee Y.-H."/>
            <person name="Wang G.-L."/>
        </authorList>
    </citation>
    <scope>NUCLEOTIDE SEQUENCE</scope>
    <source>
        <strain evidence="11">AG1-IA YN-7</strain>
    </source>
</reference>
<dbReference type="InterPro" id="IPR002401">
    <property type="entry name" value="Cyt_P450_E_grp-I"/>
</dbReference>
<evidence type="ECO:0000256" key="10">
    <source>
        <dbReference type="RuleBase" id="RU000461"/>
    </source>
</evidence>
<keyword evidence="6 10" id="KW-0560">Oxidoreductase</keyword>
<evidence type="ECO:0000313" key="11">
    <source>
        <dbReference type="EMBL" id="KAF8671841.1"/>
    </source>
</evidence>
<comment type="caution">
    <text evidence="11">The sequence shown here is derived from an EMBL/GenBank/DDBJ whole genome shotgun (WGS) entry which is preliminary data.</text>
</comment>
<dbReference type="PANTHER" id="PTHR46300:SF7">
    <property type="entry name" value="P450, PUTATIVE (EUROFUNG)-RELATED"/>
    <property type="match status" value="1"/>
</dbReference>
<dbReference type="PRINTS" id="PR00463">
    <property type="entry name" value="EP450I"/>
</dbReference>
<dbReference type="EMBL" id="JACYCC010000216">
    <property type="protein sequence ID" value="KAF8671841.1"/>
    <property type="molecule type" value="Genomic_DNA"/>
</dbReference>
<dbReference type="Gene3D" id="1.10.630.10">
    <property type="entry name" value="Cytochrome P450"/>
    <property type="match status" value="1"/>
</dbReference>
<evidence type="ECO:0000256" key="1">
    <source>
        <dbReference type="ARBA" id="ARBA00001971"/>
    </source>
</evidence>
<evidence type="ECO:0000256" key="9">
    <source>
        <dbReference type="PIRSR" id="PIRSR602401-1"/>
    </source>
</evidence>
<comment type="pathway">
    <text evidence="2">Secondary metabolite biosynthesis.</text>
</comment>
<dbReference type="GO" id="GO:0005506">
    <property type="term" value="F:iron ion binding"/>
    <property type="evidence" value="ECO:0007669"/>
    <property type="project" value="InterPro"/>
</dbReference>
<dbReference type="PROSITE" id="PS00086">
    <property type="entry name" value="CYTOCHROME_P450"/>
    <property type="match status" value="1"/>
</dbReference>
<name>A0A8H7LEH5_9AGAM</name>
<evidence type="ECO:0000256" key="4">
    <source>
        <dbReference type="ARBA" id="ARBA00022617"/>
    </source>
</evidence>
<dbReference type="InterPro" id="IPR050364">
    <property type="entry name" value="Cytochrome_P450_fung"/>
</dbReference>
<evidence type="ECO:0000256" key="3">
    <source>
        <dbReference type="ARBA" id="ARBA00010617"/>
    </source>
</evidence>
<keyword evidence="8 10" id="KW-0503">Monooxygenase</keyword>
<keyword evidence="4 9" id="KW-0349">Heme</keyword>
<evidence type="ECO:0000256" key="5">
    <source>
        <dbReference type="ARBA" id="ARBA00022723"/>
    </source>
</evidence>
<feature type="binding site" description="axial binding residue" evidence="9">
    <location>
        <position position="453"/>
    </location>
    <ligand>
        <name>heme</name>
        <dbReference type="ChEBI" id="CHEBI:30413"/>
    </ligand>
    <ligandPart>
        <name>Fe</name>
        <dbReference type="ChEBI" id="CHEBI:18248"/>
    </ligandPart>
</feature>
<keyword evidence="5 9" id="KW-0479">Metal-binding</keyword>